<keyword evidence="3" id="KW-0645">Protease</keyword>
<evidence type="ECO:0000256" key="5">
    <source>
        <dbReference type="ARBA" id="ARBA00022801"/>
    </source>
</evidence>
<dbReference type="Pfam" id="PF11838">
    <property type="entry name" value="ERAP1_C"/>
    <property type="match status" value="1"/>
</dbReference>
<evidence type="ECO:0000256" key="6">
    <source>
        <dbReference type="ARBA" id="ARBA00022833"/>
    </source>
</evidence>
<dbReference type="Gene3D" id="1.25.50.20">
    <property type="match status" value="1"/>
</dbReference>
<feature type="domain" description="Peptidase M1 membrane alanine aminopeptidase" evidence="11">
    <location>
        <begin position="1"/>
        <end position="201"/>
    </location>
</feature>
<evidence type="ECO:0000313" key="14">
    <source>
        <dbReference type="Proteomes" id="UP001196413"/>
    </source>
</evidence>
<feature type="site" description="Transition state stabilizer" evidence="10">
    <location>
        <position position="133"/>
    </location>
</feature>
<feature type="binding site" evidence="9">
    <location>
        <position position="46"/>
    </location>
    <ligand>
        <name>Zn(2+)</name>
        <dbReference type="ChEBI" id="CHEBI:29105"/>
        <note>catalytic</note>
    </ligand>
</feature>
<dbReference type="InterPro" id="IPR024571">
    <property type="entry name" value="ERAP1-like_C_dom"/>
</dbReference>
<evidence type="ECO:0000256" key="7">
    <source>
        <dbReference type="ARBA" id="ARBA00023049"/>
    </source>
</evidence>
<evidence type="ECO:0000256" key="10">
    <source>
        <dbReference type="PIRSR" id="PIRSR634016-4"/>
    </source>
</evidence>
<evidence type="ECO:0000256" key="8">
    <source>
        <dbReference type="PIRSR" id="PIRSR634016-1"/>
    </source>
</evidence>
<keyword evidence="14" id="KW-1185">Reference proteome</keyword>
<evidence type="ECO:0000259" key="11">
    <source>
        <dbReference type="Pfam" id="PF01433"/>
    </source>
</evidence>
<dbReference type="FunFam" id="1.10.390.10:FF:000006">
    <property type="entry name" value="Puromycin-sensitive aminopeptidase"/>
    <property type="match status" value="1"/>
</dbReference>
<accession>A0AAD5QSX6</accession>
<dbReference type="InterPro" id="IPR034016">
    <property type="entry name" value="M1_APN-typ"/>
</dbReference>
<dbReference type="GO" id="GO:0006508">
    <property type="term" value="P:proteolysis"/>
    <property type="evidence" value="ECO:0007669"/>
    <property type="project" value="UniProtKB-KW"/>
</dbReference>
<evidence type="ECO:0000313" key="13">
    <source>
        <dbReference type="EMBL" id="KAJ1360490.1"/>
    </source>
</evidence>
<dbReference type="GO" id="GO:0042277">
    <property type="term" value="F:peptide binding"/>
    <property type="evidence" value="ECO:0007669"/>
    <property type="project" value="TreeGrafter"/>
</dbReference>
<dbReference type="GO" id="GO:0008270">
    <property type="term" value="F:zinc ion binding"/>
    <property type="evidence" value="ECO:0007669"/>
    <property type="project" value="InterPro"/>
</dbReference>
<dbReference type="PANTHER" id="PTHR11533:SF301">
    <property type="entry name" value="AMINOPEPTIDASE"/>
    <property type="match status" value="1"/>
</dbReference>
<dbReference type="PANTHER" id="PTHR11533">
    <property type="entry name" value="PROTEASE M1 ZINC METALLOPROTEASE"/>
    <property type="match status" value="1"/>
</dbReference>
<dbReference type="AlphaFoldDB" id="A0AAD5QSX6"/>
<proteinExistence type="inferred from homology"/>
<dbReference type="InterPro" id="IPR050344">
    <property type="entry name" value="Peptidase_M1_aminopeptidases"/>
</dbReference>
<gene>
    <name evidence="13" type="ORF">KIN20_019480</name>
</gene>
<dbReference type="Proteomes" id="UP001196413">
    <property type="component" value="Unassembled WGS sequence"/>
</dbReference>
<dbReference type="InterPro" id="IPR014782">
    <property type="entry name" value="Peptidase_M1_dom"/>
</dbReference>
<keyword evidence="6 9" id="KW-0862">Zinc</keyword>
<feature type="binding site" evidence="9">
    <location>
        <position position="69"/>
    </location>
    <ligand>
        <name>Zn(2+)</name>
        <dbReference type="ChEBI" id="CHEBI:29105"/>
        <note>catalytic</note>
    </ligand>
</feature>
<comment type="similarity">
    <text evidence="1">Belongs to the peptidase M1 family.</text>
</comment>
<evidence type="ECO:0000256" key="1">
    <source>
        <dbReference type="ARBA" id="ARBA00010136"/>
    </source>
</evidence>
<dbReference type="CDD" id="cd09601">
    <property type="entry name" value="M1_APN-Q_like"/>
    <property type="match status" value="1"/>
</dbReference>
<dbReference type="GO" id="GO:0005737">
    <property type="term" value="C:cytoplasm"/>
    <property type="evidence" value="ECO:0007669"/>
    <property type="project" value="TreeGrafter"/>
</dbReference>
<evidence type="ECO:0008006" key="15">
    <source>
        <dbReference type="Google" id="ProtNLM"/>
    </source>
</evidence>
<feature type="active site" description="Proton acceptor" evidence="8">
    <location>
        <position position="47"/>
    </location>
</feature>
<evidence type="ECO:0000256" key="2">
    <source>
        <dbReference type="ARBA" id="ARBA00022438"/>
    </source>
</evidence>
<dbReference type="GO" id="GO:0005615">
    <property type="term" value="C:extracellular space"/>
    <property type="evidence" value="ECO:0007669"/>
    <property type="project" value="TreeGrafter"/>
</dbReference>
<protein>
    <recommendedName>
        <fullName evidence="15">Aminopeptidase</fullName>
    </recommendedName>
</protein>
<feature type="domain" description="ERAP1-like C-terminal" evidence="12">
    <location>
        <begin position="267"/>
        <end position="566"/>
    </location>
</feature>
<dbReference type="PRINTS" id="PR00756">
    <property type="entry name" value="ALADIPTASE"/>
</dbReference>
<feature type="binding site" evidence="9">
    <location>
        <position position="50"/>
    </location>
    <ligand>
        <name>Zn(2+)</name>
        <dbReference type="ChEBI" id="CHEBI:29105"/>
        <note>catalytic</note>
    </ligand>
</feature>
<keyword evidence="7" id="KW-0482">Metalloprotease</keyword>
<evidence type="ECO:0000256" key="4">
    <source>
        <dbReference type="ARBA" id="ARBA00022723"/>
    </source>
</evidence>
<dbReference type="SUPFAM" id="SSF55486">
    <property type="entry name" value="Metalloproteases ('zincins'), catalytic domain"/>
    <property type="match status" value="1"/>
</dbReference>
<dbReference type="GO" id="GO:0070006">
    <property type="term" value="F:metalloaminopeptidase activity"/>
    <property type="evidence" value="ECO:0007669"/>
    <property type="project" value="TreeGrafter"/>
</dbReference>
<keyword evidence="2" id="KW-0031">Aminopeptidase</keyword>
<dbReference type="InterPro" id="IPR001930">
    <property type="entry name" value="Peptidase_M1"/>
</dbReference>
<sequence length="609" mass="70084">MVALPDFSAGAMENWGLITYRENSLLYDENLYGPLSKQRVAVVVAHELAHQWFGNLVTMQWWDDVWLNEGFATMVEYLGADEISSGQMRMKDYFLLEGLTSGLAADSVASSHPLSFKIDNATEVLEAFDQISYGKGGSLLVMLSALIGEELFKKSVTHYLKKFSYSNAKAMDLWNSFDEVVQNLTGPDGRPMMIAKFADEWTTQMGYPLVTVDTLNSTTLKITQKRYKENPRALEPEKYRHPVHEFKWTVPIWYQEGKEEKRLVWLKKAGWSKIIKQLKENHEVFSPRTRNAIISDVFAAALIGRVDYVTAVKLLEYLTNEKEYLPWAEAIVSLKEVVDRFGNEPESTSAKRYARSLLKTIYDQIDFGYISEQYKNDSLFFEMNRDIDIVNAYCSFGSRECKKKFAMLFDEEVMKKCQKDDVASHCVSVAAPLRANTYCYGVQEGGDVAFEKVMELYRSENVQLESGHLLRALGCHNDITSLKELLLLALDRNTSVIRLQDVVLVFRSVSNNPIGQEFMLNFLEERWHDIYDSLSTEHNIMAGVISTCSTGIRSERQLEQLKHLRRNGLHADEFGEFDKVIERAEEKLDWIKKHFRKLAVFFENQISRR</sequence>
<dbReference type="Pfam" id="PF01433">
    <property type="entry name" value="Peptidase_M1"/>
    <property type="match status" value="1"/>
</dbReference>
<dbReference type="GO" id="GO:0043171">
    <property type="term" value="P:peptide catabolic process"/>
    <property type="evidence" value="ECO:0007669"/>
    <property type="project" value="TreeGrafter"/>
</dbReference>
<comment type="caution">
    <text evidence="13">The sequence shown here is derived from an EMBL/GenBank/DDBJ whole genome shotgun (WGS) entry which is preliminary data.</text>
</comment>
<dbReference type="EMBL" id="JAHQIW010003882">
    <property type="protein sequence ID" value="KAJ1360490.1"/>
    <property type="molecule type" value="Genomic_DNA"/>
</dbReference>
<evidence type="ECO:0000256" key="9">
    <source>
        <dbReference type="PIRSR" id="PIRSR634016-3"/>
    </source>
</evidence>
<dbReference type="InterPro" id="IPR027268">
    <property type="entry name" value="Peptidase_M4/M1_CTD_sf"/>
</dbReference>
<dbReference type="GO" id="GO:0016020">
    <property type="term" value="C:membrane"/>
    <property type="evidence" value="ECO:0007669"/>
    <property type="project" value="TreeGrafter"/>
</dbReference>
<organism evidence="13 14">
    <name type="scientific">Parelaphostrongylus tenuis</name>
    <name type="common">Meningeal worm</name>
    <dbReference type="NCBI Taxonomy" id="148309"/>
    <lineage>
        <taxon>Eukaryota</taxon>
        <taxon>Metazoa</taxon>
        <taxon>Ecdysozoa</taxon>
        <taxon>Nematoda</taxon>
        <taxon>Chromadorea</taxon>
        <taxon>Rhabditida</taxon>
        <taxon>Rhabditina</taxon>
        <taxon>Rhabditomorpha</taxon>
        <taxon>Strongyloidea</taxon>
        <taxon>Metastrongylidae</taxon>
        <taxon>Parelaphostrongylus</taxon>
    </lineage>
</organism>
<reference evidence="13" key="1">
    <citation type="submission" date="2021-06" db="EMBL/GenBank/DDBJ databases">
        <title>Parelaphostrongylus tenuis whole genome reference sequence.</title>
        <authorList>
            <person name="Garwood T.J."/>
            <person name="Larsen P.A."/>
            <person name="Fountain-Jones N.M."/>
            <person name="Garbe J.R."/>
            <person name="Macchietto M.G."/>
            <person name="Kania S.A."/>
            <person name="Gerhold R.W."/>
            <person name="Richards J.E."/>
            <person name="Wolf T.M."/>
        </authorList>
    </citation>
    <scope>NUCLEOTIDE SEQUENCE</scope>
    <source>
        <strain evidence="13">MNPRO001-30</strain>
        <tissue evidence="13">Meninges</tissue>
    </source>
</reference>
<dbReference type="Gene3D" id="1.10.390.10">
    <property type="entry name" value="Neutral Protease Domain 2"/>
    <property type="match status" value="1"/>
</dbReference>
<keyword evidence="5" id="KW-0378">Hydrolase</keyword>
<keyword evidence="4 9" id="KW-0479">Metal-binding</keyword>
<evidence type="ECO:0000256" key="3">
    <source>
        <dbReference type="ARBA" id="ARBA00022670"/>
    </source>
</evidence>
<comment type="cofactor">
    <cofactor evidence="9">
        <name>Zn(2+)</name>
        <dbReference type="ChEBI" id="CHEBI:29105"/>
    </cofactor>
    <text evidence="9">Binds 1 zinc ion per subunit.</text>
</comment>
<evidence type="ECO:0000259" key="12">
    <source>
        <dbReference type="Pfam" id="PF11838"/>
    </source>
</evidence>
<name>A0AAD5QSX6_PARTN</name>